<dbReference type="GO" id="GO:0052757">
    <property type="term" value="F:chondroitin hydrolase activity"/>
    <property type="evidence" value="ECO:0007669"/>
    <property type="project" value="TreeGrafter"/>
</dbReference>
<evidence type="ECO:0000256" key="3">
    <source>
        <dbReference type="PIRSR" id="PIRSR610905-1"/>
    </source>
</evidence>
<dbReference type="InterPro" id="IPR052369">
    <property type="entry name" value="UG_Glycosaminoglycan_Hydrolase"/>
</dbReference>
<dbReference type="PANTHER" id="PTHR36845">
    <property type="entry name" value="HYDROLASE, PUTATIVE (AFU_ORTHOLOGUE AFUA_7G05090)-RELATED"/>
    <property type="match status" value="1"/>
</dbReference>
<gene>
    <name evidence="5" type="ORF">BJF93_20000</name>
</gene>
<dbReference type="Proteomes" id="UP000186364">
    <property type="component" value="Unassembled WGS sequence"/>
</dbReference>
<feature type="binding site" evidence="4">
    <location>
        <position position="223"/>
    </location>
    <ligand>
        <name>substrate</name>
    </ligand>
</feature>
<comment type="similarity">
    <text evidence="2">Belongs to the glycosyl hydrolase 88 family.</text>
</comment>
<feature type="binding site" evidence="4">
    <location>
        <position position="237"/>
    </location>
    <ligand>
        <name>substrate</name>
    </ligand>
</feature>
<dbReference type="EMBL" id="MKIP01000035">
    <property type="protein sequence ID" value="OLP60607.1"/>
    <property type="molecule type" value="Genomic_DNA"/>
</dbReference>
<feature type="active site" description="Proton donor" evidence="3">
    <location>
        <position position="165"/>
    </location>
</feature>
<dbReference type="GO" id="GO:0000272">
    <property type="term" value="P:polysaccharide catabolic process"/>
    <property type="evidence" value="ECO:0007669"/>
    <property type="project" value="TreeGrafter"/>
</dbReference>
<keyword evidence="6" id="KW-1185">Reference proteome</keyword>
<dbReference type="InterPro" id="IPR012341">
    <property type="entry name" value="6hp_glycosidase-like_sf"/>
</dbReference>
<feature type="binding site" evidence="4">
    <location>
        <position position="105"/>
    </location>
    <ligand>
        <name>substrate</name>
    </ligand>
</feature>
<dbReference type="Pfam" id="PF07470">
    <property type="entry name" value="Glyco_hydro_88"/>
    <property type="match status" value="1"/>
</dbReference>
<feature type="binding site" evidence="4">
    <location>
        <position position="225"/>
    </location>
    <ligand>
        <name>substrate</name>
    </ligand>
</feature>
<accession>A0A1Q9AYT2</accession>
<dbReference type="RefSeq" id="WP_075627113.1">
    <property type="nucleotide sequence ID" value="NZ_FOAM01000029.1"/>
</dbReference>
<dbReference type="InterPro" id="IPR010905">
    <property type="entry name" value="Glyco_hydro_88"/>
</dbReference>
<evidence type="ECO:0000313" key="5">
    <source>
        <dbReference type="EMBL" id="OLP60607.1"/>
    </source>
</evidence>
<protein>
    <submittedName>
        <fullName evidence="5">Glucoronyl hydrolase</fullName>
    </submittedName>
</protein>
<evidence type="ECO:0000256" key="2">
    <source>
        <dbReference type="ARBA" id="ARBA00038358"/>
    </source>
</evidence>
<organism evidence="5 6">
    <name type="scientific">Xaviernesmea oryzae</name>
    <dbReference type="NCBI Taxonomy" id="464029"/>
    <lineage>
        <taxon>Bacteria</taxon>
        <taxon>Pseudomonadati</taxon>
        <taxon>Pseudomonadota</taxon>
        <taxon>Alphaproteobacteria</taxon>
        <taxon>Hyphomicrobiales</taxon>
        <taxon>Rhizobiaceae</taxon>
        <taxon>Rhizobium/Agrobacterium group</taxon>
        <taxon>Xaviernesmea</taxon>
    </lineage>
</organism>
<name>A0A1Q9AYT2_9HYPH</name>
<dbReference type="SUPFAM" id="SSF48208">
    <property type="entry name" value="Six-hairpin glycosidases"/>
    <property type="match status" value="1"/>
</dbReference>
<feature type="active site" description="Nucleophile" evidence="3">
    <location>
        <position position="105"/>
    </location>
</feature>
<proteinExistence type="inferred from homology"/>
<evidence type="ECO:0000256" key="4">
    <source>
        <dbReference type="PIRSR" id="PIRSR610905-2"/>
    </source>
</evidence>
<dbReference type="AlphaFoldDB" id="A0A1Q9AYT2"/>
<keyword evidence="1 5" id="KW-0378">Hydrolase</keyword>
<dbReference type="PANTHER" id="PTHR36845:SF1">
    <property type="entry name" value="HYDROLASE, PUTATIVE (AFU_ORTHOLOGUE AFUA_7G05090)-RELATED"/>
    <property type="match status" value="1"/>
</dbReference>
<feature type="binding site" evidence="4">
    <location>
        <position position="241"/>
    </location>
    <ligand>
        <name>substrate</name>
    </ligand>
</feature>
<dbReference type="OrthoDB" id="428577at2"/>
<dbReference type="InterPro" id="IPR008928">
    <property type="entry name" value="6-hairpin_glycosidase_sf"/>
</dbReference>
<dbReference type="Gene3D" id="1.50.10.10">
    <property type="match status" value="1"/>
</dbReference>
<evidence type="ECO:0000256" key="1">
    <source>
        <dbReference type="ARBA" id="ARBA00022801"/>
    </source>
</evidence>
<sequence>MTLVSEPSLLPSPATEAQVARALDACVAQVRRNLPQFTYRAQNHSSVGNVYPAVDNDQWTAGFWPGQIWLAYEQTGDKLFRLAGQIQVQSFLHRIVNRIATDHHDMGFLYNPSCIAAFKLVGDEDGRRAALLAADQLAERFQAKGGFIQAWGAMSEPGNYRYIIDCLLNLPLLYWAARETGRPRYRQIARIHAATTLAHSVRPDASTYHTFFMDPETGAPLHGATKQGYSDSSSWARGQAWGVYGMALAYRHEGRPEYRDAFHRLLGYYLARLPQDLVPYWDLIFTEGEEPRDSSSAAIVACGLLEMADLVEEPAQAEDLRLLARRMMASLIATYAVTDPETSNGLLLHGTYSKKTPYNTCRGEGVDECVSWGDYYYMEALTRLSRPWSSYWW</sequence>
<comment type="caution">
    <text evidence="5">The sequence shown here is derived from an EMBL/GenBank/DDBJ whole genome shotgun (WGS) entry which is preliminary data.</text>
</comment>
<feature type="binding site" evidence="4">
    <location>
        <position position="165"/>
    </location>
    <ligand>
        <name>substrate</name>
    </ligand>
</feature>
<feature type="binding site" evidence="4">
    <location>
        <position position="353"/>
    </location>
    <ligand>
        <name>substrate</name>
    </ligand>
</feature>
<evidence type="ECO:0000313" key="6">
    <source>
        <dbReference type="Proteomes" id="UP000186364"/>
    </source>
</evidence>
<reference evidence="5 6" key="1">
    <citation type="submission" date="2016-09" db="EMBL/GenBank/DDBJ databases">
        <title>Rhizobium sp. nov., a novel species isolated from the rice rhizosphere.</title>
        <authorList>
            <person name="Zhao J."/>
            <person name="Zhang X."/>
        </authorList>
    </citation>
    <scope>NUCLEOTIDE SEQUENCE [LARGE SCALE GENOMIC DNA]</scope>
    <source>
        <strain evidence="5 6">1.7048</strain>
    </source>
</reference>